<evidence type="ECO:0000313" key="2">
    <source>
        <dbReference type="Proteomes" id="UP000823388"/>
    </source>
</evidence>
<comment type="caution">
    <text evidence="1">The sequence shown here is derived from an EMBL/GenBank/DDBJ whole genome shotgun (WGS) entry which is preliminary data.</text>
</comment>
<keyword evidence="2" id="KW-1185">Reference proteome</keyword>
<evidence type="ECO:0008006" key="3">
    <source>
        <dbReference type="Google" id="ProtNLM"/>
    </source>
</evidence>
<dbReference type="AlphaFoldDB" id="A0A8T0MBD8"/>
<dbReference type="EMBL" id="CM029054">
    <property type="protein sequence ID" value="KAG2534240.1"/>
    <property type="molecule type" value="Genomic_DNA"/>
</dbReference>
<dbReference type="Proteomes" id="UP000823388">
    <property type="component" value="Chromosome 9N"/>
</dbReference>
<name>A0A8T0MBD8_PANVG</name>
<accession>A0A8T0MBD8</accession>
<proteinExistence type="predicted"/>
<reference evidence="1" key="1">
    <citation type="submission" date="2020-05" db="EMBL/GenBank/DDBJ databases">
        <title>WGS assembly of Panicum virgatum.</title>
        <authorList>
            <person name="Lovell J.T."/>
            <person name="Jenkins J."/>
            <person name="Shu S."/>
            <person name="Juenger T.E."/>
            <person name="Schmutz J."/>
        </authorList>
    </citation>
    <scope>NUCLEOTIDE SEQUENCE</scope>
    <source>
        <strain evidence="1">AP13</strain>
    </source>
</reference>
<evidence type="ECO:0000313" key="1">
    <source>
        <dbReference type="EMBL" id="KAG2534240.1"/>
    </source>
</evidence>
<organism evidence="1 2">
    <name type="scientific">Panicum virgatum</name>
    <name type="common">Blackwell switchgrass</name>
    <dbReference type="NCBI Taxonomy" id="38727"/>
    <lineage>
        <taxon>Eukaryota</taxon>
        <taxon>Viridiplantae</taxon>
        <taxon>Streptophyta</taxon>
        <taxon>Embryophyta</taxon>
        <taxon>Tracheophyta</taxon>
        <taxon>Spermatophyta</taxon>
        <taxon>Magnoliopsida</taxon>
        <taxon>Liliopsida</taxon>
        <taxon>Poales</taxon>
        <taxon>Poaceae</taxon>
        <taxon>PACMAD clade</taxon>
        <taxon>Panicoideae</taxon>
        <taxon>Panicodae</taxon>
        <taxon>Paniceae</taxon>
        <taxon>Panicinae</taxon>
        <taxon>Panicum</taxon>
        <taxon>Panicum sect. Hiantes</taxon>
    </lineage>
</organism>
<protein>
    <recommendedName>
        <fullName evidence="3">FBD domain-containing protein</fullName>
    </recommendedName>
</protein>
<sequence>MDSAQMKALFGARAHGPRRRAVARFCTTPRRAAARIYPAQRQWLRRSIQHDTRIALLKSCRSATCLVVDLDIPWDFERRLDQIQYKIPELPNVTSLSVKVHPTCERHSIGEGAACLLTRFSNLRYLCLQLNEVPGCLKIDEYLSKDDDAEAAFFCSHEDNWMFRDISLANLLRAEFRGLTGTDCELRFLQFVLESAEYLNKVTGRVDYFLHELFGDDRTWTACEDKSYEWRL</sequence>
<gene>
    <name evidence="1" type="ORF">PVAP13_9NG037173</name>
</gene>